<comment type="similarity">
    <text evidence="2 5">Belongs to the pseudouridine synthase TruB family. Type 1 subfamily.</text>
</comment>
<comment type="function">
    <text evidence="5">Responsible for synthesis of pseudouridine from uracil-55 in the psi GC loop of transfer RNAs.</text>
</comment>
<gene>
    <name evidence="5" type="primary">truB</name>
    <name evidence="9" type="ordered locus">Dester_0378</name>
</gene>
<dbReference type="HAMAP" id="MF_01080">
    <property type="entry name" value="TruB_bact"/>
    <property type="match status" value="1"/>
</dbReference>
<evidence type="ECO:0000256" key="2">
    <source>
        <dbReference type="ARBA" id="ARBA00005642"/>
    </source>
</evidence>
<evidence type="ECO:0000256" key="1">
    <source>
        <dbReference type="ARBA" id="ARBA00000385"/>
    </source>
</evidence>
<evidence type="ECO:0000313" key="9">
    <source>
        <dbReference type="EMBL" id="ADY73033.1"/>
    </source>
</evidence>
<organism evidence="9 10">
    <name type="scientific">Desulfurobacterium thermolithotrophum (strain DSM 11699 / BSA)</name>
    <dbReference type="NCBI Taxonomy" id="868864"/>
    <lineage>
        <taxon>Bacteria</taxon>
        <taxon>Pseudomonadati</taxon>
        <taxon>Aquificota</taxon>
        <taxon>Aquificia</taxon>
        <taxon>Desulfurobacteriales</taxon>
        <taxon>Desulfurobacteriaceae</taxon>
        <taxon>Desulfurobacterium</taxon>
    </lineage>
</organism>
<evidence type="ECO:0000259" key="8">
    <source>
        <dbReference type="Pfam" id="PF16198"/>
    </source>
</evidence>
<reference evidence="9 10" key="1">
    <citation type="journal article" date="2011" name="Stand. Genomic Sci.">
        <title>Complete genome sequence of the thermophilic sulfur-reducer Desulfurobacterium thermolithotrophum type strain (BSA(T)) from a deep-sea hydrothermal vent.</title>
        <authorList>
            <person name="Goker M."/>
            <person name="Daligault H."/>
            <person name="Mwirichia R."/>
            <person name="Lapidus A."/>
            <person name="Lucas S."/>
            <person name="Deshpande S."/>
            <person name="Pagani I."/>
            <person name="Tapia R."/>
            <person name="Cheng J.F."/>
            <person name="Goodwin L."/>
            <person name="Pitluck S."/>
            <person name="Liolios K."/>
            <person name="Ivanova N."/>
            <person name="Mavromatis K."/>
            <person name="Mikhailova N."/>
            <person name="Pati A."/>
            <person name="Chen A."/>
            <person name="Palaniappan K."/>
            <person name="Han C."/>
            <person name="Land M."/>
            <person name="Hauser L."/>
            <person name="Pan C."/>
            <person name="Brambilla E.M."/>
            <person name="Rohde M."/>
            <person name="Spring S."/>
            <person name="Sikorski J."/>
            <person name="Wirth R."/>
            <person name="Detter J.C."/>
            <person name="Woyke T."/>
            <person name="Bristow J."/>
            <person name="Eisen J.A."/>
            <person name="Markowitz V."/>
            <person name="Hugenholtz P."/>
            <person name="Kyrpides N.C."/>
            <person name="Klenk H.P."/>
        </authorList>
    </citation>
    <scope>NUCLEOTIDE SEQUENCE [LARGE SCALE GENOMIC DNA]</scope>
    <source>
        <strain evidence="10">DSM 11699 / BSA</strain>
    </source>
</reference>
<feature type="domain" description="Pseudouridine synthase II N-terminal" evidence="6">
    <location>
        <begin position="18"/>
        <end position="165"/>
    </location>
</feature>
<dbReference type="GO" id="GO:0003723">
    <property type="term" value="F:RNA binding"/>
    <property type="evidence" value="ECO:0007669"/>
    <property type="project" value="InterPro"/>
</dbReference>
<dbReference type="Pfam" id="PF01509">
    <property type="entry name" value="TruB_N"/>
    <property type="match status" value="1"/>
</dbReference>
<evidence type="ECO:0000256" key="5">
    <source>
        <dbReference type="HAMAP-Rule" id="MF_01080"/>
    </source>
</evidence>
<evidence type="ECO:0000313" key="10">
    <source>
        <dbReference type="Proteomes" id="UP000007102"/>
    </source>
</evidence>
<dbReference type="EMBL" id="CP002543">
    <property type="protein sequence ID" value="ADY73033.1"/>
    <property type="molecule type" value="Genomic_DNA"/>
</dbReference>
<protein>
    <recommendedName>
        <fullName evidence="5">tRNA pseudouridine synthase B</fullName>
        <ecNumber evidence="5">5.4.99.25</ecNumber>
    </recommendedName>
    <alternativeName>
        <fullName evidence="5">tRNA pseudouridine(55) synthase</fullName>
        <shortName evidence="5">Psi55 synthase</shortName>
    </alternativeName>
    <alternativeName>
        <fullName evidence="5">tRNA pseudouridylate synthase</fullName>
    </alternativeName>
    <alternativeName>
        <fullName evidence="5">tRNA-uridine isomerase</fullName>
    </alternativeName>
</protein>
<dbReference type="Pfam" id="PF09157">
    <property type="entry name" value="TruB-C_2"/>
    <property type="match status" value="1"/>
</dbReference>
<dbReference type="GO" id="GO:1990481">
    <property type="term" value="P:mRNA pseudouridine synthesis"/>
    <property type="evidence" value="ECO:0007669"/>
    <property type="project" value="TreeGrafter"/>
</dbReference>
<evidence type="ECO:0000256" key="4">
    <source>
        <dbReference type="ARBA" id="ARBA00023235"/>
    </source>
</evidence>
<dbReference type="GO" id="GO:0160148">
    <property type="term" value="F:tRNA pseudouridine(55) synthase activity"/>
    <property type="evidence" value="ECO:0007669"/>
    <property type="project" value="UniProtKB-EC"/>
</dbReference>
<reference evidence="10" key="2">
    <citation type="submission" date="2011-02" db="EMBL/GenBank/DDBJ databases">
        <title>The complete genome of Desulfurobacterium thermolithotrophum DSM 11699.</title>
        <authorList>
            <consortium name="US DOE Joint Genome Institute (JGI-PGF)"/>
            <person name="Lucas S."/>
            <person name="Copeland A."/>
            <person name="Lapidus A."/>
            <person name="Bruce D."/>
            <person name="Goodwin L."/>
            <person name="Pitluck S."/>
            <person name="Kyrpides N."/>
            <person name="Mavromatis K."/>
            <person name="Pagani I."/>
            <person name="Ivanova N."/>
            <person name="Mikhailova N."/>
            <person name="Daligault H."/>
            <person name="Detter J.C."/>
            <person name="Tapia R."/>
            <person name="Han C."/>
            <person name="Land M."/>
            <person name="Hauser L."/>
            <person name="Markowitz V."/>
            <person name="Cheng J.-F."/>
            <person name="Hugenholtz P."/>
            <person name="Woyke T."/>
            <person name="Wu D."/>
            <person name="Spring S."/>
            <person name="Brambilla E."/>
            <person name="Klenk H.-P."/>
            <person name="Eisen J.A."/>
        </authorList>
    </citation>
    <scope>NUCLEOTIDE SEQUENCE [LARGE SCALE GENOMIC DNA]</scope>
    <source>
        <strain evidence="10">DSM 11699 / BSA</strain>
    </source>
</reference>
<accession>F0S2G1</accession>
<dbReference type="InterPro" id="IPR032819">
    <property type="entry name" value="TruB_C"/>
</dbReference>
<evidence type="ECO:0000259" key="6">
    <source>
        <dbReference type="Pfam" id="PF01509"/>
    </source>
</evidence>
<dbReference type="InParanoid" id="F0S2G1"/>
<sequence length="276" mass="30902">MIDKPSGITSTEVVRVIKRFLGIKKIGHTGTLDPLATGLLILAVGKATRFSEYLLKQDKCYVVKGRFGLSSDTYDIDGNLKEVPCQEIKKEDLLKVLNNFKGEIEQVPPPYSAIRIKGKRAYELARKGEKVELKPRKIKIYSLKLISFNYPDFELEVCCSSGTYIRSLVYDIGRALGCAAVVTELRRTKVGKITIDKAISLSKLNRENIKEFLIPIDKLLDMPEMKISIDDGKKFRNGVKIKVNALDGLYKVFSADKFLGVGIVKSNLLKPEKVLS</sequence>
<dbReference type="EC" id="5.4.99.25" evidence="5"/>
<keyword evidence="3 5" id="KW-0819">tRNA processing</keyword>
<dbReference type="InterPro" id="IPR015240">
    <property type="entry name" value="tRNA_sdUridine_synth_fam1_C"/>
</dbReference>
<evidence type="ECO:0000259" key="7">
    <source>
        <dbReference type="Pfam" id="PF09157"/>
    </source>
</evidence>
<dbReference type="CDD" id="cd02573">
    <property type="entry name" value="PseudoU_synth_EcTruB"/>
    <property type="match status" value="1"/>
</dbReference>
<dbReference type="PANTHER" id="PTHR13767">
    <property type="entry name" value="TRNA-PSEUDOURIDINE SYNTHASE"/>
    <property type="match status" value="1"/>
</dbReference>
<dbReference type="SUPFAM" id="SSF55120">
    <property type="entry name" value="Pseudouridine synthase"/>
    <property type="match status" value="1"/>
</dbReference>
<dbReference type="Pfam" id="PF16198">
    <property type="entry name" value="TruB_C_2"/>
    <property type="match status" value="1"/>
</dbReference>
<comment type="catalytic activity">
    <reaction evidence="1 5">
        <text>uridine(55) in tRNA = pseudouridine(55) in tRNA</text>
        <dbReference type="Rhea" id="RHEA:42532"/>
        <dbReference type="Rhea" id="RHEA-COMP:10101"/>
        <dbReference type="Rhea" id="RHEA-COMP:10102"/>
        <dbReference type="ChEBI" id="CHEBI:65314"/>
        <dbReference type="ChEBI" id="CHEBI:65315"/>
        <dbReference type="EC" id="5.4.99.25"/>
    </reaction>
</comment>
<dbReference type="GO" id="GO:0031119">
    <property type="term" value="P:tRNA pseudouridine synthesis"/>
    <property type="evidence" value="ECO:0007669"/>
    <property type="project" value="UniProtKB-UniRule"/>
</dbReference>
<dbReference type="STRING" id="868864.Dester_0378"/>
<dbReference type="NCBIfam" id="TIGR00431">
    <property type="entry name" value="TruB"/>
    <property type="match status" value="1"/>
</dbReference>
<dbReference type="FunCoup" id="F0S2G1">
    <property type="interactions" value="402"/>
</dbReference>
<dbReference type="Proteomes" id="UP000007102">
    <property type="component" value="Chromosome"/>
</dbReference>
<name>F0S2G1_DESTD</name>
<dbReference type="eggNOG" id="COG0130">
    <property type="taxonomic scope" value="Bacteria"/>
</dbReference>
<feature type="domain" description="tRNA pseudouridine synthase II TruB subfamily 1 C-terminal" evidence="7">
    <location>
        <begin position="223"/>
        <end position="275"/>
    </location>
</feature>
<dbReference type="KEGG" id="dte:Dester_0378"/>
<dbReference type="PANTHER" id="PTHR13767:SF2">
    <property type="entry name" value="PSEUDOURIDYLATE SYNTHASE TRUB1"/>
    <property type="match status" value="1"/>
</dbReference>
<feature type="active site" description="Nucleophile" evidence="5">
    <location>
        <position position="33"/>
    </location>
</feature>
<dbReference type="AlphaFoldDB" id="F0S2G1"/>
<keyword evidence="10" id="KW-1185">Reference proteome</keyword>
<dbReference type="Gene3D" id="3.30.2350.10">
    <property type="entry name" value="Pseudouridine synthase"/>
    <property type="match status" value="1"/>
</dbReference>
<proteinExistence type="inferred from homology"/>
<dbReference type="InterPro" id="IPR020103">
    <property type="entry name" value="PsdUridine_synth_cat_dom_sf"/>
</dbReference>
<dbReference type="InterPro" id="IPR014780">
    <property type="entry name" value="tRNA_psdUridine_synth_TruB"/>
</dbReference>
<feature type="domain" description="tRNA pseudouridylate synthase B C-terminal" evidence="8">
    <location>
        <begin position="166"/>
        <end position="220"/>
    </location>
</feature>
<dbReference type="InterPro" id="IPR002501">
    <property type="entry name" value="PsdUridine_synth_N"/>
</dbReference>
<dbReference type="RefSeq" id="WP_013637991.1">
    <property type="nucleotide sequence ID" value="NC_015185.1"/>
</dbReference>
<dbReference type="HOGENOM" id="CLU_032087_0_0_0"/>
<keyword evidence="4 5" id="KW-0413">Isomerase</keyword>
<evidence type="ECO:0000256" key="3">
    <source>
        <dbReference type="ARBA" id="ARBA00022694"/>
    </source>
</evidence>